<proteinExistence type="predicted"/>
<feature type="region of interest" description="Disordered" evidence="2">
    <location>
        <begin position="110"/>
        <end position="147"/>
    </location>
</feature>
<sequence>MVKCRKFDHGNLVEERNSASIAKRNARERRRIKNVNSAFDELRQHVPSGNRKKISKVDTLQSAIEYIKALENLVLRNRRNPEYVSAVIDENQANFCSHSVVDRIPAETDTRDKKGKEFNENFSTPHLHLSNESSSAGLQKNDDATEDPMKANMLNDQTTAMEVSENLLEVVEVMFQNRRSEKAVKTCINKMHSSYVHGDISNELTTAKTLTHSQLDMENDSIFSNTILSPLIDDLVGTPNLESSTWNAYFGSSISRERQRLSSDEIGELTASVATSFCANY</sequence>
<dbReference type="EMBL" id="CAWYQH010000100">
    <property type="protein sequence ID" value="CAK8685486.1"/>
    <property type="molecule type" value="Genomic_DNA"/>
</dbReference>
<dbReference type="Gene3D" id="4.10.280.10">
    <property type="entry name" value="Helix-loop-helix DNA-binding domain"/>
    <property type="match status" value="1"/>
</dbReference>
<dbReference type="CDD" id="cd11418">
    <property type="entry name" value="bHLH_TS_ASCL"/>
    <property type="match status" value="1"/>
</dbReference>
<dbReference type="PANTHER" id="PTHR23349:SF108">
    <property type="entry name" value="BHLH DOMAIN-CONTAINING PROTEIN"/>
    <property type="match status" value="1"/>
</dbReference>
<accession>A0ABP0G3V0</accession>
<keyword evidence="1" id="KW-0238">DNA-binding</keyword>
<feature type="domain" description="BHLH" evidence="3">
    <location>
        <begin position="19"/>
        <end position="70"/>
    </location>
</feature>
<evidence type="ECO:0000313" key="5">
    <source>
        <dbReference type="Proteomes" id="UP001642483"/>
    </source>
</evidence>
<dbReference type="PROSITE" id="PS50888">
    <property type="entry name" value="BHLH"/>
    <property type="match status" value="1"/>
</dbReference>
<name>A0ABP0G3V0_CLALP</name>
<dbReference type="InterPro" id="IPR011598">
    <property type="entry name" value="bHLH_dom"/>
</dbReference>
<evidence type="ECO:0000313" key="4">
    <source>
        <dbReference type="EMBL" id="CAK8685486.1"/>
    </source>
</evidence>
<evidence type="ECO:0000256" key="1">
    <source>
        <dbReference type="ARBA" id="ARBA00023125"/>
    </source>
</evidence>
<protein>
    <recommendedName>
        <fullName evidence="3">BHLH domain-containing protein</fullName>
    </recommendedName>
</protein>
<dbReference type="Pfam" id="PF00010">
    <property type="entry name" value="HLH"/>
    <property type="match status" value="1"/>
</dbReference>
<dbReference type="Proteomes" id="UP001642483">
    <property type="component" value="Unassembled WGS sequence"/>
</dbReference>
<feature type="compositionally biased region" description="Basic and acidic residues" evidence="2">
    <location>
        <begin position="110"/>
        <end position="119"/>
    </location>
</feature>
<reference evidence="4 5" key="1">
    <citation type="submission" date="2024-02" db="EMBL/GenBank/DDBJ databases">
        <authorList>
            <person name="Daric V."/>
            <person name="Darras S."/>
        </authorList>
    </citation>
    <scope>NUCLEOTIDE SEQUENCE [LARGE SCALE GENOMIC DNA]</scope>
</reference>
<keyword evidence="5" id="KW-1185">Reference proteome</keyword>
<feature type="compositionally biased region" description="Polar residues" evidence="2">
    <location>
        <begin position="120"/>
        <end position="138"/>
    </location>
</feature>
<dbReference type="InterPro" id="IPR050283">
    <property type="entry name" value="E-box_TF_Regulators"/>
</dbReference>
<evidence type="ECO:0000256" key="2">
    <source>
        <dbReference type="SAM" id="MobiDB-lite"/>
    </source>
</evidence>
<evidence type="ECO:0000259" key="3">
    <source>
        <dbReference type="PROSITE" id="PS50888"/>
    </source>
</evidence>
<dbReference type="SMART" id="SM00353">
    <property type="entry name" value="HLH"/>
    <property type="match status" value="1"/>
</dbReference>
<dbReference type="InterPro" id="IPR036638">
    <property type="entry name" value="HLH_DNA-bd_sf"/>
</dbReference>
<dbReference type="SUPFAM" id="SSF47459">
    <property type="entry name" value="HLH, helix-loop-helix DNA-binding domain"/>
    <property type="match status" value="1"/>
</dbReference>
<organism evidence="4 5">
    <name type="scientific">Clavelina lepadiformis</name>
    <name type="common">Light-bulb sea squirt</name>
    <name type="synonym">Ascidia lepadiformis</name>
    <dbReference type="NCBI Taxonomy" id="159417"/>
    <lineage>
        <taxon>Eukaryota</taxon>
        <taxon>Metazoa</taxon>
        <taxon>Chordata</taxon>
        <taxon>Tunicata</taxon>
        <taxon>Ascidiacea</taxon>
        <taxon>Aplousobranchia</taxon>
        <taxon>Clavelinidae</taxon>
        <taxon>Clavelina</taxon>
    </lineage>
</organism>
<comment type="caution">
    <text evidence="4">The sequence shown here is derived from an EMBL/GenBank/DDBJ whole genome shotgun (WGS) entry which is preliminary data.</text>
</comment>
<gene>
    <name evidence="4" type="ORF">CVLEPA_LOCUS16614</name>
</gene>
<dbReference type="PANTHER" id="PTHR23349">
    <property type="entry name" value="BASIC HELIX-LOOP-HELIX TRANSCRIPTION FACTOR, TWIST"/>
    <property type="match status" value="1"/>
</dbReference>